<gene>
    <name evidence="1" type="ORF">FYJ84_02690</name>
</gene>
<dbReference type="GeneID" id="96777810"/>
<evidence type="ECO:0000313" key="1">
    <source>
        <dbReference type="EMBL" id="MSU07897.1"/>
    </source>
</evidence>
<dbReference type="RefSeq" id="WP_154405925.1">
    <property type="nucleotide sequence ID" value="NZ_VUNR01000004.1"/>
</dbReference>
<sequence>MGNFELKDELIKVIKNRAIVMEMMNLQMAQDRRTQPSEMLNKQINMIKTELAGEKEKLL</sequence>
<accession>A0A6I2UAZ8</accession>
<organism evidence="1 2">
    <name type="scientific">Anaerovibrio slackiae</name>
    <dbReference type="NCBI Taxonomy" id="2652309"/>
    <lineage>
        <taxon>Bacteria</taxon>
        <taxon>Bacillati</taxon>
        <taxon>Bacillota</taxon>
        <taxon>Negativicutes</taxon>
        <taxon>Selenomonadales</taxon>
        <taxon>Selenomonadaceae</taxon>
        <taxon>Anaerovibrio</taxon>
    </lineage>
</organism>
<proteinExistence type="predicted"/>
<name>A0A6I2UAZ8_9FIRM</name>
<dbReference type="EMBL" id="VUNR01000004">
    <property type="protein sequence ID" value="MSU07897.1"/>
    <property type="molecule type" value="Genomic_DNA"/>
</dbReference>
<reference evidence="1 2" key="1">
    <citation type="submission" date="2019-08" db="EMBL/GenBank/DDBJ databases">
        <title>In-depth cultivation of the pig gut microbiome towards novel bacterial diversity and tailored functional studies.</title>
        <authorList>
            <person name="Wylensek D."/>
            <person name="Hitch T.C.A."/>
            <person name="Clavel T."/>
        </authorList>
    </citation>
    <scope>NUCLEOTIDE SEQUENCE [LARGE SCALE GENOMIC DNA]</scope>
    <source>
        <strain evidence="1 2">WCA-693-APC-5D-A</strain>
    </source>
</reference>
<protein>
    <submittedName>
        <fullName evidence="1">Uncharacterized protein</fullName>
    </submittedName>
</protein>
<dbReference type="AlphaFoldDB" id="A0A6I2UAZ8"/>
<evidence type="ECO:0000313" key="2">
    <source>
        <dbReference type="Proteomes" id="UP000433181"/>
    </source>
</evidence>
<dbReference type="Proteomes" id="UP000433181">
    <property type="component" value="Unassembled WGS sequence"/>
</dbReference>
<comment type="caution">
    <text evidence="1">The sequence shown here is derived from an EMBL/GenBank/DDBJ whole genome shotgun (WGS) entry which is preliminary data.</text>
</comment>
<keyword evidence="2" id="KW-1185">Reference proteome</keyword>